<evidence type="ECO:0008006" key="3">
    <source>
        <dbReference type="Google" id="ProtNLM"/>
    </source>
</evidence>
<dbReference type="SUPFAM" id="SSF57938">
    <property type="entry name" value="DnaJ/Hsp40 cysteine-rich domain"/>
    <property type="match status" value="1"/>
</dbReference>
<dbReference type="RefSeq" id="WP_200788083.1">
    <property type="nucleotide sequence ID" value="NZ_JAEDAO010000001.1"/>
</dbReference>
<dbReference type="Proteomes" id="UP000617041">
    <property type="component" value="Unassembled WGS sequence"/>
</dbReference>
<dbReference type="EMBL" id="JAEDAO010000001">
    <property type="protein sequence ID" value="MBK0393092.1"/>
    <property type="molecule type" value="Genomic_DNA"/>
</dbReference>
<dbReference type="InterPro" id="IPR036410">
    <property type="entry name" value="HSP_DnaJ_Cys-rich_dom_sf"/>
</dbReference>
<dbReference type="Gene3D" id="6.20.20.10">
    <property type="match status" value="1"/>
</dbReference>
<reference evidence="1" key="1">
    <citation type="submission" date="2020-12" db="EMBL/GenBank/DDBJ databases">
        <title>Ramlibacter sp. nov., isolated from a freshwater alga, Cryptomonas.</title>
        <authorList>
            <person name="Kim H.M."/>
            <person name="Jeon C.O."/>
        </authorList>
    </citation>
    <scope>NUCLEOTIDE SEQUENCE</scope>
    <source>
        <strain evidence="1">CrO1</strain>
    </source>
</reference>
<gene>
    <name evidence="1" type="ORF">I8E28_10870</name>
</gene>
<protein>
    <recommendedName>
        <fullName evidence="3">Molecular chaperone DnaJ</fullName>
    </recommendedName>
</protein>
<keyword evidence="2" id="KW-1185">Reference proteome</keyword>
<name>A0A934Q1W4_9BURK</name>
<dbReference type="AlphaFoldDB" id="A0A934Q1W4"/>
<comment type="caution">
    <text evidence="1">The sequence shown here is derived from an EMBL/GenBank/DDBJ whole genome shotgun (WGS) entry which is preliminary data.</text>
</comment>
<organism evidence="1 2">
    <name type="scientific">Ramlibacter algicola</name>
    <dbReference type="NCBI Taxonomy" id="2795217"/>
    <lineage>
        <taxon>Bacteria</taxon>
        <taxon>Pseudomonadati</taxon>
        <taxon>Pseudomonadota</taxon>
        <taxon>Betaproteobacteria</taxon>
        <taxon>Burkholderiales</taxon>
        <taxon>Comamonadaceae</taxon>
        <taxon>Ramlibacter</taxon>
    </lineage>
</organism>
<accession>A0A934Q1W4</accession>
<proteinExistence type="predicted"/>
<evidence type="ECO:0000313" key="2">
    <source>
        <dbReference type="Proteomes" id="UP000617041"/>
    </source>
</evidence>
<sequence length="64" mass="6934">MAVDHDKTGKFDVNQLRQARCPDCSGSGELRIESENITEDFEVEKQLVITPCTRCGGSGYVAAG</sequence>
<evidence type="ECO:0000313" key="1">
    <source>
        <dbReference type="EMBL" id="MBK0393092.1"/>
    </source>
</evidence>